<feature type="compositionally biased region" description="Gly residues" evidence="1">
    <location>
        <begin position="53"/>
        <end position="74"/>
    </location>
</feature>
<keyword evidence="3" id="KW-1185">Reference proteome</keyword>
<evidence type="ECO:0000313" key="3">
    <source>
        <dbReference type="Proteomes" id="UP001596201"/>
    </source>
</evidence>
<proteinExistence type="predicted"/>
<dbReference type="RefSeq" id="WP_227228252.1">
    <property type="nucleotide sequence ID" value="NZ_JAJCVJ010000001.1"/>
</dbReference>
<dbReference type="AlphaFoldDB" id="A0ABD5R972"/>
<gene>
    <name evidence="2" type="ORF">ACFPJ5_05575</name>
</gene>
<comment type="caution">
    <text evidence="2">The sequence shown here is derived from an EMBL/GenBank/DDBJ whole genome shotgun (WGS) entry which is preliminary data.</text>
</comment>
<accession>A0ABD5R972</accession>
<evidence type="ECO:0000256" key="1">
    <source>
        <dbReference type="SAM" id="MobiDB-lite"/>
    </source>
</evidence>
<protein>
    <submittedName>
        <fullName evidence="2">Uncharacterized protein</fullName>
    </submittedName>
</protein>
<sequence>MNESDRRLAALTFAALVFGLSFAGGFYTQASLSDQEAFSGGIGAAANFSVGNDDGGTAGNDDGGTAGNDDGGAAGNDDGCVGNTGNTECGSSASVVSPGSGVAAPTADRRPLPAR</sequence>
<dbReference type="Proteomes" id="UP001596201">
    <property type="component" value="Unassembled WGS sequence"/>
</dbReference>
<name>A0ABD5R972_9EURY</name>
<feature type="compositionally biased region" description="Low complexity" evidence="1">
    <location>
        <begin position="90"/>
        <end position="105"/>
    </location>
</feature>
<evidence type="ECO:0000313" key="2">
    <source>
        <dbReference type="EMBL" id="MFC5366401.1"/>
    </source>
</evidence>
<dbReference type="EMBL" id="JBHSKX010000001">
    <property type="protein sequence ID" value="MFC5366401.1"/>
    <property type="molecule type" value="Genomic_DNA"/>
</dbReference>
<organism evidence="2 3">
    <name type="scientific">Salinirubrum litoreum</name>
    <dbReference type="NCBI Taxonomy" id="1126234"/>
    <lineage>
        <taxon>Archaea</taxon>
        <taxon>Methanobacteriati</taxon>
        <taxon>Methanobacteriota</taxon>
        <taxon>Stenosarchaea group</taxon>
        <taxon>Halobacteria</taxon>
        <taxon>Halobacteriales</taxon>
        <taxon>Haloferacaceae</taxon>
        <taxon>Salinirubrum</taxon>
    </lineage>
</organism>
<feature type="region of interest" description="Disordered" evidence="1">
    <location>
        <begin position="49"/>
        <end position="115"/>
    </location>
</feature>
<reference evidence="2 3" key="1">
    <citation type="journal article" date="2019" name="Int. J. Syst. Evol. Microbiol.">
        <title>The Global Catalogue of Microorganisms (GCM) 10K type strain sequencing project: providing services to taxonomists for standard genome sequencing and annotation.</title>
        <authorList>
            <consortium name="The Broad Institute Genomics Platform"/>
            <consortium name="The Broad Institute Genome Sequencing Center for Infectious Disease"/>
            <person name="Wu L."/>
            <person name="Ma J."/>
        </authorList>
    </citation>
    <scope>NUCLEOTIDE SEQUENCE [LARGE SCALE GENOMIC DNA]</scope>
    <source>
        <strain evidence="2 3">CGMCC 1.12237</strain>
    </source>
</reference>